<dbReference type="OMA" id="YSHEIHE"/>
<keyword evidence="8" id="KW-0206">Cytoskeleton</keyword>
<feature type="coiled-coil region" evidence="10">
    <location>
        <begin position="537"/>
        <end position="568"/>
    </location>
</feature>
<keyword evidence="4" id="KW-0963">Cytoplasm</keyword>
<feature type="coiled-coil region" evidence="10">
    <location>
        <begin position="66"/>
        <end position="106"/>
    </location>
</feature>
<dbReference type="PANTHER" id="PTHR16795">
    <property type="entry name" value="LIMBIN/ELLIS-VAN CREVELD PROTEIN"/>
    <property type="match status" value="1"/>
</dbReference>
<dbReference type="OrthoDB" id="6150348at2759"/>
<evidence type="ECO:0000256" key="3">
    <source>
        <dbReference type="ARBA" id="ARBA00022475"/>
    </source>
</evidence>
<feature type="region of interest" description="Disordered" evidence="11">
    <location>
        <begin position="498"/>
        <end position="522"/>
    </location>
</feature>
<feature type="transmembrane region" description="Helical" evidence="12">
    <location>
        <begin position="845"/>
        <end position="868"/>
    </location>
</feature>
<proteinExistence type="predicted"/>
<keyword evidence="10" id="KW-0175">Coiled coil</keyword>
<comment type="subcellular location">
    <subcellularLocation>
        <location evidence="2">Cell membrane</location>
        <topology evidence="2">Single-pass membrane protein</topology>
    </subcellularLocation>
    <subcellularLocation>
        <location evidence="1">Cytoplasm</location>
        <location evidence="1">Cytoskeleton</location>
        <location evidence="1">Cilium basal body</location>
    </subcellularLocation>
</comment>
<evidence type="ECO:0000256" key="11">
    <source>
        <dbReference type="SAM" id="MobiDB-lite"/>
    </source>
</evidence>
<accession>A0A0L8GZ13</accession>
<evidence type="ECO:0000256" key="2">
    <source>
        <dbReference type="ARBA" id="ARBA00004162"/>
    </source>
</evidence>
<reference evidence="13" key="1">
    <citation type="submission" date="2015-07" db="EMBL/GenBank/DDBJ databases">
        <title>MeaNS - Measles Nucleotide Surveillance Program.</title>
        <authorList>
            <person name="Tran T."/>
            <person name="Druce J."/>
        </authorList>
    </citation>
    <scope>NUCLEOTIDE SEQUENCE</scope>
    <source>
        <strain evidence="13">UCB-OBI-ISO-001</strain>
        <tissue evidence="13">Gonad</tissue>
    </source>
</reference>
<name>A0A0L8GZ13_OCTBM</name>
<dbReference type="EMBL" id="KQ419808">
    <property type="protein sequence ID" value="KOF82296.1"/>
    <property type="molecule type" value="Genomic_DNA"/>
</dbReference>
<evidence type="ECO:0000256" key="4">
    <source>
        <dbReference type="ARBA" id="ARBA00022490"/>
    </source>
</evidence>
<evidence type="ECO:0000256" key="7">
    <source>
        <dbReference type="ARBA" id="ARBA00023136"/>
    </source>
</evidence>
<dbReference type="InterPro" id="IPR026501">
    <property type="entry name" value="Limbin/EVC"/>
</dbReference>
<sequence length="881" mass="104896">MRCEAYTKIPVDLVHKMIERQEISPQAGYKIIKEFRCKTEEFIQSLNKEFQIAKQEVHREITLRNKAEIEKLHAERRKAIEALQKKQGSREEMIKIQKEYEDKEKDLVIQLELKQEHDMYALNREFDLKKRKGLKDLEEELLNLVREESSLLLEKYEWLKEESERKQAEFQKIIENIATYENAVLEERHQKHQAMFEISNNQEVDYRYLLNKAVANQKGILQKLKQEKIITDNESDQFCTELHQELRRIKDEFSEKRVAKEKELHTELSLEKKRILEDLENKHNREIADLEAKFKQQNDLDELTRIIELKRTKSNQRIELMKTEISLDEKHVHALNELREKISQESIAEYEKALENMIRSMKKPECEDVVDGYVNNYRQDIQNLERKQQEERKEYTIKVNEKLSQKQKESLEQNEEEKESLERMSENRAEVVEELLKIQDSMSDENRKRILDEHEMQKMRFEKSLTLNKLRQQSLLEEKLAMKRKQKIDNLEKQQALEAKSGDTNTECGDANDGMNERSTTTDRDLYTPEIDEINLSSEIEEINKSLLKQREKAKQEQEEKLGETIARLNLEKAKQMCLLEEKARAIDGMNTMLMEDMRVNGDAESQKIIEEHTKKQQKLQQESEEKKKKFDEELTKKLEVRKIQRETTLTEKHEKEIRDVLSKAPNKTAAIIKKVVLMNKHILERERFINQMNVQLKQNIEELSQQSDIKIQTDLQMNEVKLILSLLAMNKIKREEIFKAIKIPVELKNLINEIQNSKNGSELPEERNSVLETKIHDLVVKNTESQKTNDGDNKKYFVLPEKLQFERYNFTPLREKNGSNNQNEVKCCWCFLSNKYLSVNSLCFFYTIEVLFLLLLLLLWGFFYHWFSCGYSCCSRCYCC</sequence>
<evidence type="ECO:0000313" key="13">
    <source>
        <dbReference type="EMBL" id="KOF82296.1"/>
    </source>
</evidence>
<evidence type="ECO:0000256" key="6">
    <source>
        <dbReference type="ARBA" id="ARBA00022989"/>
    </source>
</evidence>
<dbReference type="GO" id="GO:0098797">
    <property type="term" value="C:plasma membrane protein complex"/>
    <property type="evidence" value="ECO:0007669"/>
    <property type="project" value="TreeGrafter"/>
</dbReference>
<dbReference type="GO" id="GO:0060170">
    <property type="term" value="C:ciliary membrane"/>
    <property type="evidence" value="ECO:0007669"/>
    <property type="project" value="TreeGrafter"/>
</dbReference>
<dbReference type="STRING" id="37653.A0A0L8GZ13"/>
<keyword evidence="7 12" id="KW-0472">Membrane</keyword>
<keyword evidence="5 12" id="KW-0812">Transmembrane</keyword>
<keyword evidence="3" id="KW-1003">Cell membrane</keyword>
<evidence type="ECO:0000256" key="8">
    <source>
        <dbReference type="ARBA" id="ARBA00023212"/>
    </source>
</evidence>
<keyword evidence="6 12" id="KW-1133">Transmembrane helix</keyword>
<evidence type="ECO:0000256" key="1">
    <source>
        <dbReference type="ARBA" id="ARBA00004120"/>
    </source>
</evidence>
<organism evidence="13">
    <name type="scientific">Octopus bimaculoides</name>
    <name type="common">California two-spotted octopus</name>
    <dbReference type="NCBI Taxonomy" id="37653"/>
    <lineage>
        <taxon>Eukaryota</taxon>
        <taxon>Metazoa</taxon>
        <taxon>Spiralia</taxon>
        <taxon>Lophotrochozoa</taxon>
        <taxon>Mollusca</taxon>
        <taxon>Cephalopoda</taxon>
        <taxon>Coleoidea</taxon>
        <taxon>Octopodiformes</taxon>
        <taxon>Octopoda</taxon>
        <taxon>Incirrata</taxon>
        <taxon>Octopodidae</taxon>
        <taxon>Octopus</taxon>
    </lineage>
</organism>
<protein>
    <submittedName>
        <fullName evidence="13">Uncharacterized protein</fullName>
    </submittedName>
</protein>
<dbReference type="GO" id="GO:0007224">
    <property type="term" value="P:smoothened signaling pathway"/>
    <property type="evidence" value="ECO:0007669"/>
    <property type="project" value="InterPro"/>
</dbReference>
<evidence type="ECO:0000256" key="12">
    <source>
        <dbReference type="SAM" id="Phobius"/>
    </source>
</evidence>
<dbReference type="PANTHER" id="PTHR16795:SF14">
    <property type="entry name" value="LIMBIN"/>
    <property type="match status" value="1"/>
</dbReference>
<evidence type="ECO:0000256" key="9">
    <source>
        <dbReference type="ARBA" id="ARBA00023273"/>
    </source>
</evidence>
<evidence type="ECO:0000256" key="10">
    <source>
        <dbReference type="SAM" id="Coils"/>
    </source>
</evidence>
<feature type="coiled-coil region" evidence="10">
    <location>
        <begin position="243"/>
        <end position="300"/>
    </location>
</feature>
<dbReference type="AlphaFoldDB" id="A0A0L8GZ13"/>
<evidence type="ECO:0000256" key="5">
    <source>
        <dbReference type="ARBA" id="ARBA00022692"/>
    </source>
</evidence>
<keyword evidence="9" id="KW-0966">Cell projection</keyword>
<feature type="region of interest" description="Disordered" evidence="11">
    <location>
        <begin position="404"/>
        <end position="426"/>
    </location>
</feature>
<gene>
    <name evidence="13" type="ORF">OCBIM_22025463mg</name>
</gene>